<reference evidence="2" key="1">
    <citation type="journal article" date="2011" name="PLoS Genet.">
        <title>Genomic analysis of the necrotrophic fungal pathogens Sclerotinia sclerotiorum and Botrytis cinerea.</title>
        <authorList>
            <person name="Amselem J."/>
            <person name="Cuomo C.A."/>
            <person name="van Kan J.A."/>
            <person name="Viaud M."/>
            <person name="Benito E.P."/>
            <person name="Couloux A."/>
            <person name="Coutinho P.M."/>
            <person name="de Vries R.P."/>
            <person name="Dyer P.S."/>
            <person name="Fillinger S."/>
            <person name="Fournier E."/>
            <person name="Gout L."/>
            <person name="Hahn M."/>
            <person name="Kohn L."/>
            <person name="Lapalu N."/>
            <person name="Plummer K.M."/>
            <person name="Pradier J.M."/>
            <person name="Quevillon E."/>
            <person name="Sharon A."/>
            <person name="Simon A."/>
            <person name="ten Have A."/>
            <person name="Tudzynski B."/>
            <person name="Tudzynski P."/>
            <person name="Wincker P."/>
            <person name="Andrew M."/>
            <person name="Anthouard V."/>
            <person name="Beever R.E."/>
            <person name="Beffa R."/>
            <person name="Benoit I."/>
            <person name="Bouzid O."/>
            <person name="Brault B."/>
            <person name="Chen Z."/>
            <person name="Choquer M."/>
            <person name="Collemare J."/>
            <person name="Cotton P."/>
            <person name="Danchin E.G."/>
            <person name="Da Silva C."/>
            <person name="Gautier A."/>
            <person name="Giraud C."/>
            <person name="Giraud T."/>
            <person name="Gonzalez C."/>
            <person name="Grossetete S."/>
            <person name="Guldener U."/>
            <person name="Henrissat B."/>
            <person name="Howlett B.J."/>
            <person name="Kodira C."/>
            <person name="Kretschmer M."/>
            <person name="Lappartient A."/>
            <person name="Leroch M."/>
            <person name="Levis C."/>
            <person name="Mauceli E."/>
            <person name="Neuveglise C."/>
            <person name="Oeser B."/>
            <person name="Pearson M."/>
            <person name="Poulain J."/>
            <person name="Poussereau N."/>
            <person name="Quesneville H."/>
            <person name="Rascle C."/>
            <person name="Schumacher J."/>
            <person name="Segurens B."/>
            <person name="Sexton A."/>
            <person name="Silva E."/>
            <person name="Sirven C."/>
            <person name="Soanes D.M."/>
            <person name="Talbot N.J."/>
            <person name="Templeton M."/>
            <person name="Yandava C."/>
            <person name="Yarden O."/>
            <person name="Zeng Q."/>
            <person name="Rollins J.A."/>
            <person name="Lebrun M.H."/>
            <person name="Dickman M."/>
        </authorList>
    </citation>
    <scope>NUCLEOTIDE SEQUENCE [LARGE SCALE GENOMIC DNA]</scope>
    <source>
        <strain evidence="2">ATCC 18683 / 1980 / Ss-1</strain>
    </source>
</reference>
<sequence>MTVRYWLGSIRYGNFPGIPTSYQPHEGLLHRQFKCQTSEDFLDAFSVEGNRILTTE</sequence>
<organism evidence="1 2">
    <name type="scientific">Sclerotinia sclerotiorum (strain ATCC 18683 / 1980 / Ss-1)</name>
    <name type="common">White mold</name>
    <name type="synonym">Whetzelinia sclerotiorum</name>
    <dbReference type="NCBI Taxonomy" id="665079"/>
    <lineage>
        <taxon>Eukaryota</taxon>
        <taxon>Fungi</taxon>
        <taxon>Dikarya</taxon>
        <taxon>Ascomycota</taxon>
        <taxon>Pezizomycotina</taxon>
        <taxon>Leotiomycetes</taxon>
        <taxon>Helotiales</taxon>
        <taxon>Sclerotiniaceae</taxon>
        <taxon>Sclerotinia</taxon>
    </lineage>
</organism>
<dbReference type="Proteomes" id="UP000001312">
    <property type="component" value="Unassembled WGS sequence"/>
</dbReference>
<dbReference type="KEGG" id="ssl:SS1G_00117"/>
<dbReference type="RefSeq" id="XP_001598031.1">
    <property type="nucleotide sequence ID" value="XM_001597981.1"/>
</dbReference>
<name>A7E495_SCLS1</name>
<keyword evidence="2" id="KW-1185">Reference proteome</keyword>
<dbReference type="AlphaFoldDB" id="A7E495"/>
<evidence type="ECO:0000313" key="1">
    <source>
        <dbReference type="EMBL" id="EDN90717.1"/>
    </source>
</evidence>
<protein>
    <submittedName>
        <fullName evidence="1">Uncharacterized protein</fullName>
    </submittedName>
</protein>
<dbReference type="HOGENOM" id="CLU_3015561_0_0_1"/>
<dbReference type="InParanoid" id="A7E495"/>
<evidence type="ECO:0000313" key="2">
    <source>
        <dbReference type="Proteomes" id="UP000001312"/>
    </source>
</evidence>
<dbReference type="EMBL" id="CH476621">
    <property type="protein sequence ID" value="EDN90717.1"/>
    <property type="molecule type" value="Genomic_DNA"/>
</dbReference>
<dbReference type="GeneID" id="5494491"/>
<accession>A7E495</accession>
<gene>
    <name evidence="1" type="ORF">SS1G_00117</name>
</gene>
<proteinExistence type="predicted"/>